<protein>
    <recommendedName>
        <fullName evidence="11">Zinc metalloprotease</fullName>
        <ecNumber evidence="11">3.4.24.-</ecNumber>
    </recommendedName>
</protein>
<gene>
    <name evidence="14" type="primary">rseP</name>
    <name evidence="14" type="ORF">DBX24_04950</name>
</gene>
<feature type="transmembrane region" description="Helical" evidence="11">
    <location>
        <begin position="6"/>
        <end position="27"/>
    </location>
</feature>
<evidence type="ECO:0000256" key="7">
    <source>
        <dbReference type="ARBA" id="ARBA00022833"/>
    </source>
</evidence>
<dbReference type="CDD" id="cd06163">
    <property type="entry name" value="S2P-M50_PDZ_RseP-like"/>
    <property type="match status" value="2"/>
</dbReference>
<keyword evidence="8 11" id="KW-1133">Transmembrane helix</keyword>
<dbReference type="GO" id="GO:0046872">
    <property type="term" value="F:metal ion binding"/>
    <property type="evidence" value="ECO:0007669"/>
    <property type="project" value="UniProtKB-KW"/>
</dbReference>
<feature type="domain" description="Peptidase M50" evidence="12">
    <location>
        <begin position="97"/>
        <end position="471"/>
    </location>
</feature>
<evidence type="ECO:0000256" key="4">
    <source>
        <dbReference type="ARBA" id="ARBA00022670"/>
    </source>
</evidence>
<evidence type="ECO:0000256" key="9">
    <source>
        <dbReference type="ARBA" id="ARBA00023049"/>
    </source>
</evidence>
<keyword evidence="10 11" id="KW-0472">Membrane</keyword>
<evidence type="ECO:0000256" key="5">
    <source>
        <dbReference type="ARBA" id="ARBA00022692"/>
    </source>
</evidence>
<feature type="transmembrane region" description="Helical" evidence="11">
    <location>
        <begin position="148"/>
        <end position="172"/>
    </location>
</feature>
<keyword evidence="15" id="KW-1185">Reference proteome</keyword>
<keyword evidence="4 14" id="KW-0645">Protease</keyword>
<dbReference type="EMBL" id="CP029149">
    <property type="protein sequence ID" value="QHN65286.1"/>
    <property type="molecule type" value="Genomic_DNA"/>
</dbReference>
<evidence type="ECO:0000256" key="2">
    <source>
        <dbReference type="ARBA" id="ARBA00004141"/>
    </source>
</evidence>
<evidence type="ECO:0000259" key="12">
    <source>
        <dbReference type="Pfam" id="PF02163"/>
    </source>
</evidence>
<dbReference type="PANTHER" id="PTHR42837">
    <property type="entry name" value="REGULATOR OF SIGMA-E PROTEASE RSEP"/>
    <property type="match status" value="1"/>
</dbReference>
<dbReference type="Pfam" id="PF17820">
    <property type="entry name" value="PDZ_6"/>
    <property type="match status" value="1"/>
</dbReference>
<dbReference type="InterPro" id="IPR041489">
    <property type="entry name" value="PDZ_6"/>
</dbReference>
<comment type="similarity">
    <text evidence="3 11">Belongs to the peptidase M50B family.</text>
</comment>
<accession>A0A6P1QT43</accession>
<organism evidence="14 15">
    <name type="scientific">Bergeyella cardium</name>
    <dbReference type="NCBI Taxonomy" id="1585976"/>
    <lineage>
        <taxon>Bacteria</taxon>
        <taxon>Pseudomonadati</taxon>
        <taxon>Bacteroidota</taxon>
        <taxon>Flavobacteriia</taxon>
        <taxon>Flavobacteriales</taxon>
        <taxon>Weeksellaceae</taxon>
        <taxon>Bergeyella</taxon>
    </lineage>
</organism>
<dbReference type="SUPFAM" id="SSF50156">
    <property type="entry name" value="PDZ domain-like"/>
    <property type="match status" value="2"/>
</dbReference>
<dbReference type="KEGG" id="bcad:DBX24_04950"/>
<dbReference type="Proteomes" id="UP000464318">
    <property type="component" value="Chromosome"/>
</dbReference>
<feature type="transmembrane region" description="Helical" evidence="11">
    <location>
        <begin position="464"/>
        <end position="486"/>
    </location>
</feature>
<name>A0A6P1QT43_9FLAO</name>
<keyword evidence="9 11" id="KW-0482">Metalloprotease</keyword>
<dbReference type="Pfam" id="PF02163">
    <property type="entry name" value="Peptidase_M50"/>
    <property type="match status" value="2"/>
</dbReference>
<dbReference type="OrthoDB" id="9782003at2"/>
<sequence>MELALKIFQFVLSISILVLLHELGHFLPAKWFKTRAEKFFLFFDAWFSIFAMKKINGKWQFKFFSKNQPDTKIIKVNGEKKEVPINIAELDDNDWRKHPESTKYGIGWLPMGGYVKIAGMVDESMDLEQLKKPAQDWEFRSKPAWQRLIIMLGGVTVNFFLAWFIYSALAFYKGEKYIDISKFDNGIAASKAAEKMGFKEGDKIISIDGKQEKRFGVAAINILFSNEVTVLRDGKEQTFPINEEGVAEVIRSREVQAYLSPRILPVVDSAIGNAAKAGLKKGDLILSVNAKETPFFNDVESIIRANKGKTVSVEIKRNNTTETLNIPVSKEGIIDIIPEVDVITRQEYSFLESVPVGFNRTISALTMQVKQFKIIFNSKTQGYKNVGGPIAIINQMNVDKDKEGNLSINWEIFWSFTAMFSVWLAFLNLIPIPGLDGGHVLFTLWEILTGKPVPQKVLENAQTIGVIFLLGLMVLVFGNDILKLILGKL</sequence>
<evidence type="ECO:0000256" key="11">
    <source>
        <dbReference type="RuleBase" id="RU362031"/>
    </source>
</evidence>
<feature type="domain" description="PDZ" evidence="13">
    <location>
        <begin position="272"/>
        <end position="317"/>
    </location>
</feature>
<comment type="cofactor">
    <cofactor evidence="1 11">
        <name>Zn(2+)</name>
        <dbReference type="ChEBI" id="CHEBI:29105"/>
    </cofactor>
</comment>
<comment type="subcellular location">
    <subcellularLocation>
        <location evidence="2">Membrane</location>
        <topology evidence="2">Multi-pass membrane protein</topology>
    </subcellularLocation>
</comment>
<evidence type="ECO:0000256" key="10">
    <source>
        <dbReference type="ARBA" id="ARBA00023136"/>
    </source>
</evidence>
<dbReference type="InterPro" id="IPR036034">
    <property type="entry name" value="PDZ_sf"/>
</dbReference>
<feature type="domain" description="Peptidase M50" evidence="12">
    <location>
        <begin position="10"/>
        <end position="63"/>
    </location>
</feature>
<dbReference type="RefSeq" id="WP_120489784.1">
    <property type="nucleotide sequence ID" value="NZ_CP029149.1"/>
</dbReference>
<keyword evidence="7 11" id="KW-0862">Zinc</keyword>
<feature type="transmembrane region" description="Helical" evidence="11">
    <location>
        <begin position="412"/>
        <end position="432"/>
    </location>
</feature>
<evidence type="ECO:0000259" key="13">
    <source>
        <dbReference type="Pfam" id="PF17820"/>
    </source>
</evidence>
<proteinExistence type="inferred from homology"/>
<dbReference type="GO" id="GO:0006508">
    <property type="term" value="P:proteolysis"/>
    <property type="evidence" value="ECO:0007669"/>
    <property type="project" value="UniProtKB-KW"/>
</dbReference>
<keyword evidence="11" id="KW-0479">Metal-binding</keyword>
<dbReference type="InterPro" id="IPR008915">
    <property type="entry name" value="Peptidase_M50"/>
</dbReference>
<dbReference type="AlphaFoldDB" id="A0A6P1QT43"/>
<dbReference type="Gene3D" id="2.30.42.10">
    <property type="match status" value="2"/>
</dbReference>
<evidence type="ECO:0000256" key="3">
    <source>
        <dbReference type="ARBA" id="ARBA00007931"/>
    </source>
</evidence>
<keyword evidence="5 11" id="KW-0812">Transmembrane</keyword>
<evidence type="ECO:0000313" key="15">
    <source>
        <dbReference type="Proteomes" id="UP000464318"/>
    </source>
</evidence>
<dbReference type="GO" id="GO:0016020">
    <property type="term" value="C:membrane"/>
    <property type="evidence" value="ECO:0007669"/>
    <property type="project" value="UniProtKB-SubCell"/>
</dbReference>
<dbReference type="GO" id="GO:0004222">
    <property type="term" value="F:metalloendopeptidase activity"/>
    <property type="evidence" value="ECO:0007669"/>
    <property type="project" value="InterPro"/>
</dbReference>
<evidence type="ECO:0000256" key="1">
    <source>
        <dbReference type="ARBA" id="ARBA00001947"/>
    </source>
</evidence>
<dbReference type="NCBIfam" id="TIGR00054">
    <property type="entry name" value="RIP metalloprotease RseP"/>
    <property type="match status" value="1"/>
</dbReference>
<evidence type="ECO:0000313" key="14">
    <source>
        <dbReference type="EMBL" id="QHN65286.1"/>
    </source>
</evidence>
<keyword evidence="6 11" id="KW-0378">Hydrolase</keyword>
<dbReference type="InterPro" id="IPR004387">
    <property type="entry name" value="Pept_M50_Zn"/>
</dbReference>
<evidence type="ECO:0000256" key="6">
    <source>
        <dbReference type="ARBA" id="ARBA00022801"/>
    </source>
</evidence>
<evidence type="ECO:0000256" key="8">
    <source>
        <dbReference type="ARBA" id="ARBA00022989"/>
    </source>
</evidence>
<dbReference type="EC" id="3.4.24.-" evidence="11"/>
<dbReference type="PANTHER" id="PTHR42837:SF2">
    <property type="entry name" value="MEMBRANE METALLOPROTEASE ARASP2, CHLOROPLASTIC-RELATED"/>
    <property type="match status" value="1"/>
</dbReference>
<reference evidence="14 15" key="1">
    <citation type="submission" date="2018-04" db="EMBL/GenBank/DDBJ databases">
        <title>Characteristic and Complete Genome Sequencing of A Novel Member of Infective Endocarditis Causative Bacteria: Bergeyella cardium QL-PH.</title>
        <authorList>
            <person name="Pan H."/>
            <person name="Sun E."/>
            <person name="Zhang Y."/>
        </authorList>
    </citation>
    <scope>NUCLEOTIDE SEQUENCE [LARGE SCALE GENOMIC DNA]</scope>
    <source>
        <strain evidence="14 15">HPQL</strain>
    </source>
</reference>